<dbReference type="Proteomes" id="UP000290560">
    <property type="component" value="Unassembled WGS sequence"/>
</dbReference>
<accession>A0A445MBE3</accession>
<sequence length="51" mass="5947">MLKECRAKAHLKNLHYQRVVARLYNRRVRPRPIAKGDLVLNRAEVSNPGHT</sequence>
<evidence type="ECO:0000313" key="1">
    <source>
        <dbReference type="EMBL" id="RZR71580.1"/>
    </source>
</evidence>
<dbReference type="EMBL" id="KV875554">
    <property type="protein sequence ID" value="RZR71580.1"/>
    <property type="molecule type" value="Genomic_DNA"/>
</dbReference>
<dbReference type="AlphaFoldDB" id="A0A445MBE3"/>
<protein>
    <submittedName>
        <fullName evidence="1">Uncharacterized protein</fullName>
    </submittedName>
</protein>
<gene>
    <name evidence="1" type="ORF">BHM03_00005932</name>
</gene>
<reference evidence="1" key="1">
    <citation type="journal article" date="2018" name="Data Brief">
        <title>Genome sequence data from 17 accessions of Ensete ventricosum, a staple food crop for millions in Ethiopia.</title>
        <authorList>
            <person name="Yemataw Z."/>
            <person name="Muzemil S."/>
            <person name="Ambachew D."/>
            <person name="Tripathi L."/>
            <person name="Tesfaye K."/>
            <person name="Chala A."/>
            <person name="Farbos A."/>
            <person name="O'Neill P."/>
            <person name="Moore K."/>
            <person name="Grant M."/>
            <person name="Studholme D.J."/>
        </authorList>
    </citation>
    <scope>NUCLEOTIDE SEQUENCE [LARGE SCALE GENOMIC DNA]</scope>
    <source>
        <tissue evidence="1">Leaf</tissue>
    </source>
</reference>
<organism evidence="1">
    <name type="scientific">Ensete ventricosum</name>
    <name type="common">Abyssinian banana</name>
    <name type="synonym">Musa ensete</name>
    <dbReference type="NCBI Taxonomy" id="4639"/>
    <lineage>
        <taxon>Eukaryota</taxon>
        <taxon>Viridiplantae</taxon>
        <taxon>Streptophyta</taxon>
        <taxon>Embryophyta</taxon>
        <taxon>Tracheophyta</taxon>
        <taxon>Spermatophyta</taxon>
        <taxon>Magnoliopsida</taxon>
        <taxon>Liliopsida</taxon>
        <taxon>Zingiberales</taxon>
        <taxon>Musaceae</taxon>
        <taxon>Ensete</taxon>
    </lineage>
</organism>
<proteinExistence type="predicted"/>
<name>A0A445MBE3_ENSVE</name>